<name>A0A6J5N339_9CAUD</name>
<sequence>MGRIAELSKKKQDGTITEAEAKELAEMIAEANADAEASKGAGADIESDEDKAVDEMADRLVESATKKFEDKMGAVMDAMATKAGDSVVVSGEAKFIIDPKHGKKTFEEAEAIKIAVPGRELKTYGKEVSLKTVHLVKALITGDREKIQLLTEGTGSQGGYLVPEEFANMIVEDARDIQIMRQVGAPSMTISGDTLNLPGLGNRPKARFTGEASKKNTSTVEFTNLVFTPYSLNVIVGLTKQLSSDASLGVSGSIVQYVVGLMAQALAEREEMAFWAGSGSGEPTGVNSYSLRTFTPTASTDTARAQAIQNAFFGLKQSYRNRAVWVGNSTTIASVDGLKDTTGRPLLGNLADTAGLKLKGRPIYEQNDLPNGTLLFGDAGYYQVVDNAGVEVLVSDEATVGGRSAFEENLTYIRVEKRVDGELTLTESFVKLIQM</sequence>
<keyword evidence="2" id="KW-0946">Virion</keyword>
<protein>
    <submittedName>
        <fullName evidence="5">COG4653 Predicted phage phi-C31 gp36 major capsid-like protein</fullName>
    </submittedName>
</protein>
<proteinExistence type="predicted"/>
<dbReference type="Pfam" id="PF05065">
    <property type="entry name" value="Phage_capsid"/>
    <property type="match status" value="1"/>
</dbReference>
<evidence type="ECO:0000259" key="4">
    <source>
        <dbReference type="Pfam" id="PF05065"/>
    </source>
</evidence>
<evidence type="ECO:0000256" key="1">
    <source>
        <dbReference type="ARBA" id="ARBA00004328"/>
    </source>
</evidence>
<dbReference type="Gene3D" id="3.30.2320.10">
    <property type="entry name" value="hypothetical protein PF0899 domain"/>
    <property type="match status" value="1"/>
</dbReference>
<comment type="subcellular location">
    <subcellularLocation>
        <location evidence="1">Virion</location>
    </subcellularLocation>
</comment>
<reference evidence="5" key="1">
    <citation type="submission" date="2020-04" db="EMBL/GenBank/DDBJ databases">
        <authorList>
            <person name="Chiriac C."/>
            <person name="Salcher M."/>
            <person name="Ghai R."/>
            <person name="Kavagutti S V."/>
        </authorList>
    </citation>
    <scope>NUCLEOTIDE SEQUENCE</scope>
</reference>
<accession>A0A6J5N339</accession>
<dbReference type="Gene3D" id="3.30.2400.10">
    <property type="entry name" value="Major capsid protein gp5"/>
    <property type="match status" value="1"/>
</dbReference>
<dbReference type="InterPro" id="IPR024455">
    <property type="entry name" value="Phage_capsid"/>
</dbReference>
<evidence type="ECO:0000256" key="2">
    <source>
        <dbReference type="ARBA" id="ARBA00022844"/>
    </source>
</evidence>
<gene>
    <name evidence="5" type="ORF">UFOVP585_34</name>
</gene>
<dbReference type="EMBL" id="LR796562">
    <property type="protein sequence ID" value="CAB4151740.1"/>
    <property type="molecule type" value="Genomic_DNA"/>
</dbReference>
<evidence type="ECO:0000313" key="5">
    <source>
        <dbReference type="EMBL" id="CAB4151740.1"/>
    </source>
</evidence>
<dbReference type="NCBIfam" id="TIGR01554">
    <property type="entry name" value="major_cap_HK97"/>
    <property type="match status" value="1"/>
</dbReference>
<feature type="region of interest" description="Disordered" evidence="3">
    <location>
        <begin position="30"/>
        <end position="50"/>
    </location>
</feature>
<dbReference type="InterPro" id="IPR054612">
    <property type="entry name" value="Phage_capsid-like_C"/>
</dbReference>
<dbReference type="GO" id="GO:0044423">
    <property type="term" value="C:virion component"/>
    <property type="evidence" value="ECO:0007669"/>
    <property type="project" value="UniProtKB-KW"/>
</dbReference>
<dbReference type="SUPFAM" id="SSF56563">
    <property type="entry name" value="Major capsid protein gp5"/>
    <property type="match status" value="1"/>
</dbReference>
<evidence type="ECO:0000256" key="3">
    <source>
        <dbReference type="SAM" id="MobiDB-lite"/>
    </source>
</evidence>
<organism evidence="5">
    <name type="scientific">uncultured Caudovirales phage</name>
    <dbReference type="NCBI Taxonomy" id="2100421"/>
    <lineage>
        <taxon>Viruses</taxon>
        <taxon>Duplodnaviria</taxon>
        <taxon>Heunggongvirae</taxon>
        <taxon>Uroviricota</taxon>
        <taxon>Caudoviricetes</taxon>
        <taxon>Peduoviridae</taxon>
        <taxon>Maltschvirus</taxon>
        <taxon>Maltschvirus maltsch</taxon>
    </lineage>
</organism>
<feature type="domain" description="Phage capsid-like C-terminal" evidence="4">
    <location>
        <begin position="158"/>
        <end position="432"/>
    </location>
</feature>